<dbReference type="CDD" id="cd05300">
    <property type="entry name" value="2-Hacid_dh_1"/>
    <property type="match status" value="1"/>
</dbReference>
<dbReference type="PANTHER" id="PTHR43333">
    <property type="entry name" value="2-HACID_DH_C DOMAIN-CONTAINING PROTEIN"/>
    <property type="match status" value="1"/>
</dbReference>
<reference evidence="4 5" key="1">
    <citation type="submission" date="2016-12" db="EMBL/GenBank/DDBJ databases">
        <title>Diversity of luminous bacteria.</title>
        <authorList>
            <person name="Yoshizawa S."/>
            <person name="Kogure K."/>
        </authorList>
    </citation>
    <scope>NUCLEOTIDE SEQUENCE [LARGE SCALE GENOMIC DNA]</scope>
    <source>
        <strain evidence="4 5">LC1-200</strain>
    </source>
</reference>
<gene>
    <name evidence="4" type="ORF">BTO08_14325</name>
</gene>
<dbReference type="GO" id="GO:0051287">
    <property type="term" value="F:NAD binding"/>
    <property type="evidence" value="ECO:0007669"/>
    <property type="project" value="InterPro"/>
</dbReference>
<organism evidence="4 5">
    <name type="scientific">Photobacterium angustum</name>
    <dbReference type="NCBI Taxonomy" id="661"/>
    <lineage>
        <taxon>Bacteria</taxon>
        <taxon>Pseudomonadati</taxon>
        <taxon>Pseudomonadota</taxon>
        <taxon>Gammaproteobacteria</taxon>
        <taxon>Vibrionales</taxon>
        <taxon>Vibrionaceae</taxon>
        <taxon>Photobacterium</taxon>
    </lineage>
</organism>
<dbReference type="InterPro" id="IPR006140">
    <property type="entry name" value="D-isomer_DH_NAD-bd"/>
</dbReference>
<dbReference type="SUPFAM" id="SSF51735">
    <property type="entry name" value="NAD(P)-binding Rossmann-fold domains"/>
    <property type="match status" value="1"/>
</dbReference>
<dbReference type="GO" id="GO:0016491">
    <property type="term" value="F:oxidoreductase activity"/>
    <property type="evidence" value="ECO:0007669"/>
    <property type="project" value="UniProtKB-KW"/>
</dbReference>
<protein>
    <submittedName>
        <fullName evidence="4">D-2-hydroxyacid dehydrogenase</fullName>
    </submittedName>
</protein>
<dbReference type="Proteomes" id="UP000238730">
    <property type="component" value="Unassembled WGS sequence"/>
</dbReference>
<sequence length="303" mass="34434">MIKVSVISKQQQRYTQLLAQAQLPDLCLTDDPSQASIILADPPLIANQLEQLPKLKWLQSTFAGIDALIKPHLRQDYLLTNVKGYFGPLISEYVIGQCLNYYRHFHQYAQQQTQSLWQPIPYQSVSGKTMVIIGTGSIGCILAKTAKALNFSVIGVNRQGLSASTDFTQTYPITELQHALSKADVIVSILPSTEQTNDIYNQQCWSHCRNALFFNVGRGNTVVESDLINALDNKQLNHAYLDVFKQEPLNQDHPFWHHPKISITPHIAAESFPEQVIEIFKTNYLRFKQHQDLNYLIDFKSGY</sequence>
<comment type="caution">
    <text evidence="4">The sequence shown here is derived from an EMBL/GenBank/DDBJ whole genome shotgun (WGS) entry which is preliminary data.</text>
</comment>
<dbReference type="InterPro" id="IPR036291">
    <property type="entry name" value="NAD(P)-bd_dom_sf"/>
</dbReference>
<dbReference type="Gene3D" id="3.40.50.720">
    <property type="entry name" value="NAD(P)-binding Rossmann-like Domain"/>
    <property type="match status" value="2"/>
</dbReference>
<feature type="domain" description="D-isomer specific 2-hydroxyacid dehydrogenase NAD-binding" evidence="3">
    <location>
        <begin position="96"/>
        <end position="268"/>
    </location>
</feature>
<dbReference type="OrthoDB" id="9787219at2"/>
<keyword evidence="1" id="KW-0560">Oxidoreductase</keyword>
<proteinExistence type="predicted"/>
<accession>A0A2S7VTM5</accession>
<dbReference type="AlphaFoldDB" id="A0A2S7VTM5"/>
<dbReference type="EMBL" id="MSCJ01000002">
    <property type="protein sequence ID" value="PQJ64901.1"/>
    <property type="molecule type" value="Genomic_DNA"/>
</dbReference>
<dbReference type="FunFam" id="3.40.50.720:FF:000363">
    <property type="entry name" value="D-isomer specific 2-hydroxyacid dehydrogenase"/>
    <property type="match status" value="1"/>
</dbReference>
<evidence type="ECO:0000313" key="4">
    <source>
        <dbReference type="EMBL" id="PQJ64901.1"/>
    </source>
</evidence>
<keyword evidence="2" id="KW-0520">NAD</keyword>
<evidence type="ECO:0000256" key="2">
    <source>
        <dbReference type="ARBA" id="ARBA00023027"/>
    </source>
</evidence>
<dbReference type="SUPFAM" id="SSF52283">
    <property type="entry name" value="Formate/glycerate dehydrogenase catalytic domain-like"/>
    <property type="match status" value="1"/>
</dbReference>
<evidence type="ECO:0000259" key="3">
    <source>
        <dbReference type="Pfam" id="PF02826"/>
    </source>
</evidence>
<dbReference type="PANTHER" id="PTHR43333:SF1">
    <property type="entry name" value="D-ISOMER SPECIFIC 2-HYDROXYACID DEHYDROGENASE NAD-BINDING DOMAIN-CONTAINING PROTEIN"/>
    <property type="match status" value="1"/>
</dbReference>
<evidence type="ECO:0000313" key="5">
    <source>
        <dbReference type="Proteomes" id="UP000238730"/>
    </source>
</evidence>
<dbReference type="Pfam" id="PF02826">
    <property type="entry name" value="2-Hacid_dh_C"/>
    <property type="match status" value="1"/>
</dbReference>
<name>A0A2S7VTM5_PHOAN</name>
<dbReference type="RefSeq" id="WP_105061409.1">
    <property type="nucleotide sequence ID" value="NZ_MSCJ01000002.1"/>
</dbReference>
<evidence type="ECO:0000256" key="1">
    <source>
        <dbReference type="ARBA" id="ARBA00023002"/>
    </source>
</evidence>